<proteinExistence type="predicted"/>
<name>A0A833QQK0_9POAL</name>
<dbReference type="Proteomes" id="UP000623129">
    <property type="component" value="Unassembled WGS sequence"/>
</dbReference>
<feature type="compositionally biased region" description="Basic and acidic residues" evidence="1">
    <location>
        <begin position="1"/>
        <end position="11"/>
    </location>
</feature>
<accession>A0A833QQK0</accession>
<feature type="region of interest" description="Disordered" evidence="1">
    <location>
        <begin position="1"/>
        <end position="27"/>
    </location>
</feature>
<gene>
    <name evidence="2" type="ORF">FCM35_KLT11310</name>
</gene>
<evidence type="ECO:0000313" key="2">
    <source>
        <dbReference type="EMBL" id="KAF3323843.1"/>
    </source>
</evidence>
<sequence length="169" mass="19519">MWEKKIYPLDKSKKKSKGMIRKQRHHAVSSNQLLVPDRRGTSSQKAHWSRLHYGSASWMLNQLTNEFDDVLEDYDNDHDMDYADGDATDDIGYVEHEIGGVETDLVEKQVYGQDFTDHGGRSDDYEVGQNQTDDLTGGVEEEAEMMGYVYVEFEREVESEDEWLLIGNM</sequence>
<dbReference type="AlphaFoldDB" id="A0A833QQK0"/>
<protein>
    <submittedName>
        <fullName evidence="2">Uncharacterized protein</fullName>
    </submittedName>
</protein>
<reference evidence="2" key="1">
    <citation type="submission" date="2020-01" db="EMBL/GenBank/DDBJ databases">
        <title>Genome sequence of Kobresia littledalei, the first chromosome-level genome in the family Cyperaceae.</title>
        <authorList>
            <person name="Qu G."/>
        </authorList>
    </citation>
    <scope>NUCLEOTIDE SEQUENCE</scope>
    <source>
        <strain evidence="2">C.B.Clarke</strain>
        <tissue evidence="2">Leaf</tissue>
    </source>
</reference>
<dbReference type="EMBL" id="SWLB01000022">
    <property type="protein sequence ID" value="KAF3323843.1"/>
    <property type="molecule type" value="Genomic_DNA"/>
</dbReference>
<keyword evidence="3" id="KW-1185">Reference proteome</keyword>
<feature type="compositionally biased region" description="Basic residues" evidence="1">
    <location>
        <begin position="12"/>
        <end position="27"/>
    </location>
</feature>
<comment type="caution">
    <text evidence="2">The sequence shown here is derived from an EMBL/GenBank/DDBJ whole genome shotgun (WGS) entry which is preliminary data.</text>
</comment>
<evidence type="ECO:0000256" key="1">
    <source>
        <dbReference type="SAM" id="MobiDB-lite"/>
    </source>
</evidence>
<evidence type="ECO:0000313" key="3">
    <source>
        <dbReference type="Proteomes" id="UP000623129"/>
    </source>
</evidence>
<organism evidence="2 3">
    <name type="scientific">Carex littledalei</name>
    <dbReference type="NCBI Taxonomy" id="544730"/>
    <lineage>
        <taxon>Eukaryota</taxon>
        <taxon>Viridiplantae</taxon>
        <taxon>Streptophyta</taxon>
        <taxon>Embryophyta</taxon>
        <taxon>Tracheophyta</taxon>
        <taxon>Spermatophyta</taxon>
        <taxon>Magnoliopsida</taxon>
        <taxon>Liliopsida</taxon>
        <taxon>Poales</taxon>
        <taxon>Cyperaceae</taxon>
        <taxon>Cyperoideae</taxon>
        <taxon>Cariceae</taxon>
        <taxon>Carex</taxon>
        <taxon>Carex subgen. Euthyceras</taxon>
    </lineage>
</organism>